<dbReference type="FunFam" id="2.40.50.140:FF:000073">
    <property type="entry name" value="DNA-directed RNA polymerases I, II, and III subunit RPABC3"/>
    <property type="match status" value="1"/>
</dbReference>
<evidence type="ECO:0000256" key="4">
    <source>
        <dbReference type="PIRNR" id="PIRNR000779"/>
    </source>
</evidence>
<name>A0A0G4J4F9_PLABS</name>
<proteinExistence type="inferred from homology"/>
<protein>
    <recommendedName>
        <fullName evidence="4">DNA-directed RNA polymerases I, II, and III subunit RPABC3</fullName>
    </recommendedName>
</protein>
<dbReference type="PANTHER" id="PTHR10917">
    <property type="entry name" value="DNA-DIRECTED RNA POLYMERASES I, II, AND III SUBUNIT RPABC3"/>
    <property type="match status" value="1"/>
</dbReference>
<dbReference type="PANTHER" id="PTHR10917:SF0">
    <property type="entry name" value="DNA-DIRECTED RNA POLYMERASES I, II, AND III SUBUNIT RPABC3"/>
    <property type="match status" value="1"/>
</dbReference>
<gene>
    <name evidence="5" type="ORF">PBRA_009054</name>
    <name evidence="6" type="ORF">PLBR_LOCUS4196</name>
</gene>
<evidence type="ECO:0000313" key="8">
    <source>
        <dbReference type="Proteomes" id="UP000290189"/>
    </source>
</evidence>
<sequence length="150" mass="17124">MSHHNLFEDVFEVLEVDPDGKKFDKVSRLYCRSENYDMELQLDVNSDLFTSGPASKFSLVLARTLNLDGSIDDANYYSYAVNDKPTLADKYEYVMFGKVFKFNTPEGHSSQHSLEAYVSFGGLLMSLKGEPRNLQSLDLDQRVYLLMRAV</sequence>
<dbReference type="EMBL" id="CDSF01000129">
    <property type="protein sequence ID" value="CEP02470.1"/>
    <property type="molecule type" value="Genomic_DNA"/>
</dbReference>
<comment type="function">
    <text evidence="4">DNA-dependent RNA polymerase catalyzes the transcription of DNA into RNA using the four ribonucleoside triphosphates as substrates. Common component of RNA polymerases I, II and III which synthesize ribosomal RNA precursors, mRNA precursors and many functional non-coding RNAs, and small RNAs, such as 5S rRNA and tRNAs, respectively.</text>
</comment>
<dbReference type="Gene3D" id="2.40.50.140">
    <property type="entry name" value="Nucleic acid-binding proteins"/>
    <property type="match status" value="1"/>
</dbReference>
<organism evidence="5 7">
    <name type="scientific">Plasmodiophora brassicae</name>
    <name type="common">Clubroot disease agent</name>
    <dbReference type="NCBI Taxonomy" id="37360"/>
    <lineage>
        <taxon>Eukaryota</taxon>
        <taxon>Sar</taxon>
        <taxon>Rhizaria</taxon>
        <taxon>Endomyxa</taxon>
        <taxon>Phytomyxea</taxon>
        <taxon>Plasmodiophorida</taxon>
        <taxon>Plasmodiophoridae</taxon>
        <taxon>Plasmodiophora</taxon>
    </lineage>
</organism>
<dbReference type="Proteomes" id="UP000039324">
    <property type="component" value="Unassembled WGS sequence"/>
</dbReference>
<dbReference type="STRING" id="37360.A0A0G4J4F9"/>
<dbReference type="GO" id="GO:0006351">
    <property type="term" value="P:DNA-templated transcription"/>
    <property type="evidence" value="ECO:0007669"/>
    <property type="project" value="UniProtKB-UniRule"/>
</dbReference>
<dbReference type="GO" id="GO:0003899">
    <property type="term" value="F:DNA-directed RNA polymerase activity"/>
    <property type="evidence" value="ECO:0007669"/>
    <property type="project" value="UniProtKB-UniRule"/>
</dbReference>
<evidence type="ECO:0000313" key="6">
    <source>
        <dbReference type="EMBL" id="SPQ96981.1"/>
    </source>
</evidence>
<geneLocation type="mitochondrion" evidence="6"/>
<dbReference type="SMART" id="SM00658">
    <property type="entry name" value="RPOL8c"/>
    <property type="match status" value="1"/>
</dbReference>
<keyword evidence="3 4" id="KW-0539">Nucleus</keyword>
<keyword evidence="7" id="KW-1185">Reference proteome</keyword>
<keyword evidence="6" id="KW-0496">Mitochondrion</keyword>
<dbReference type="InterPro" id="IPR005570">
    <property type="entry name" value="RPABC3"/>
</dbReference>
<reference evidence="5 7" key="1">
    <citation type="submission" date="2015-02" db="EMBL/GenBank/DDBJ databases">
        <authorList>
            <person name="Chooi Y.-H."/>
        </authorList>
    </citation>
    <scope>NUCLEOTIDE SEQUENCE [LARGE SCALE GENOMIC DNA]</scope>
    <source>
        <strain evidence="5">E3</strain>
    </source>
</reference>
<accession>A0A0G4J4F9</accession>
<evidence type="ECO:0000256" key="2">
    <source>
        <dbReference type="ARBA" id="ARBA00008912"/>
    </source>
</evidence>
<comment type="similarity">
    <text evidence="2 4">Belongs to the eukaryotic RPB8 RNA polymerase subunit family.</text>
</comment>
<dbReference type="OMA" id="KEDDKGW"/>
<dbReference type="PIRSF" id="PIRSF000779">
    <property type="entry name" value="RNA_pol_Rpb8"/>
    <property type="match status" value="1"/>
</dbReference>
<dbReference type="InterPro" id="IPR012340">
    <property type="entry name" value="NA-bd_OB-fold"/>
</dbReference>
<dbReference type="EMBL" id="OVEO01000006">
    <property type="protein sequence ID" value="SPQ96981.1"/>
    <property type="molecule type" value="Genomic_DNA"/>
</dbReference>
<dbReference type="SUPFAM" id="SSF50249">
    <property type="entry name" value="Nucleic acid-binding proteins"/>
    <property type="match status" value="1"/>
</dbReference>
<evidence type="ECO:0000256" key="1">
    <source>
        <dbReference type="ARBA" id="ARBA00004123"/>
    </source>
</evidence>
<dbReference type="AlphaFoldDB" id="A0A0G4J4F9"/>
<dbReference type="OrthoDB" id="20018at2759"/>
<dbReference type="GO" id="GO:0005665">
    <property type="term" value="C:RNA polymerase II, core complex"/>
    <property type="evidence" value="ECO:0007669"/>
    <property type="project" value="UniProtKB-UniRule"/>
</dbReference>
<dbReference type="GO" id="GO:0005736">
    <property type="term" value="C:RNA polymerase I complex"/>
    <property type="evidence" value="ECO:0007669"/>
    <property type="project" value="TreeGrafter"/>
</dbReference>
<evidence type="ECO:0000313" key="7">
    <source>
        <dbReference type="Proteomes" id="UP000039324"/>
    </source>
</evidence>
<evidence type="ECO:0000256" key="3">
    <source>
        <dbReference type="ARBA" id="ARBA00023242"/>
    </source>
</evidence>
<dbReference type="GO" id="GO:0005666">
    <property type="term" value="C:RNA polymerase III complex"/>
    <property type="evidence" value="ECO:0007669"/>
    <property type="project" value="TreeGrafter"/>
</dbReference>
<dbReference type="Proteomes" id="UP000290189">
    <property type="component" value="Unassembled WGS sequence"/>
</dbReference>
<dbReference type="Pfam" id="PF03870">
    <property type="entry name" value="RNA_pol_Rpb8"/>
    <property type="match status" value="1"/>
</dbReference>
<evidence type="ECO:0000313" key="5">
    <source>
        <dbReference type="EMBL" id="CEP02470.1"/>
    </source>
</evidence>
<comment type="subcellular location">
    <subcellularLocation>
        <location evidence="1">Nucleus</location>
    </subcellularLocation>
</comment>
<reference evidence="6 8" key="2">
    <citation type="submission" date="2018-03" db="EMBL/GenBank/DDBJ databases">
        <authorList>
            <person name="Fogelqvist J."/>
        </authorList>
    </citation>
    <scope>NUCLEOTIDE SEQUENCE [LARGE SCALE GENOMIC DNA]</scope>
</reference>